<evidence type="ECO:0000256" key="1">
    <source>
        <dbReference type="SAM" id="SignalP"/>
    </source>
</evidence>
<proteinExistence type="predicted"/>
<dbReference type="PROSITE" id="PS51257">
    <property type="entry name" value="PROKAR_LIPOPROTEIN"/>
    <property type="match status" value="1"/>
</dbReference>
<comment type="caution">
    <text evidence="2">The sequence shown here is derived from an EMBL/GenBank/DDBJ whole genome shotgun (WGS) entry which is preliminary data.</text>
</comment>
<accession>A0A926Z6E2</accession>
<dbReference type="Proteomes" id="UP000631421">
    <property type="component" value="Unassembled WGS sequence"/>
</dbReference>
<feature type="chain" id="PRO_5037885855" evidence="1">
    <location>
        <begin position="26"/>
        <end position="165"/>
    </location>
</feature>
<evidence type="ECO:0000313" key="2">
    <source>
        <dbReference type="EMBL" id="MBD2150607.1"/>
    </source>
</evidence>
<evidence type="ECO:0000313" key="3">
    <source>
        <dbReference type="Proteomes" id="UP000631421"/>
    </source>
</evidence>
<feature type="signal peptide" evidence="1">
    <location>
        <begin position="1"/>
        <end position="25"/>
    </location>
</feature>
<dbReference type="EMBL" id="JACJPY010000029">
    <property type="protein sequence ID" value="MBD2150607.1"/>
    <property type="molecule type" value="Genomic_DNA"/>
</dbReference>
<gene>
    <name evidence="2" type="ORF">H6F44_10815</name>
</gene>
<dbReference type="AlphaFoldDB" id="A0A926Z6E2"/>
<keyword evidence="1" id="KW-0732">Signal</keyword>
<reference evidence="2" key="1">
    <citation type="journal article" date="2015" name="ISME J.">
        <title>Draft Genome Sequence of Streptomyces incarnatus NRRL8089, which Produces the Nucleoside Antibiotic Sinefungin.</title>
        <authorList>
            <person name="Oshima K."/>
            <person name="Hattori M."/>
            <person name="Shimizu H."/>
            <person name="Fukuda K."/>
            <person name="Nemoto M."/>
            <person name="Inagaki K."/>
            <person name="Tamura T."/>
        </authorList>
    </citation>
    <scope>NUCLEOTIDE SEQUENCE</scope>
    <source>
        <strain evidence="2">FACHB-1277</strain>
    </source>
</reference>
<dbReference type="RefSeq" id="WP_190350967.1">
    <property type="nucleotide sequence ID" value="NZ_JACJPY010000029.1"/>
</dbReference>
<reference evidence="2" key="2">
    <citation type="submission" date="2020-08" db="EMBL/GenBank/DDBJ databases">
        <authorList>
            <person name="Chen M."/>
            <person name="Teng W."/>
            <person name="Zhao L."/>
            <person name="Hu C."/>
            <person name="Zhou Y."/>
            <person name="Han B."/>
            <person name="Song L."/>
            <person name="Shu W."/>
        </authorList>
    </citation>
    <scope>NUCLEOTIDE SEQUENCE</scope>
    <source>
        <strain evidence="2">FACHB-1277</strain>
    </source>
</reference>
<sequence>MKISYSHKFIFPLGFAIACATFSIAVDAVQAIAEGVYWGGGSRYIQIAKRINKGQSADDVRVCYQGFSSNGSMIASLQLTIPRYQTGMDYEVYTIPSVTKEFGVLAIQQFAFSRDKILFGNLVGRMVSKGIEYKLDPNFPTGRSPELQACLNTDQKFLKRIPNGS</sequence>
<organism evidence="2 3">
    <name type="scientific">Pseudanabaena cinerea FACHB-1277</name>
    <dbReference type="NCBI Taxonomy" id="2949581"/>
    <lineage>
        <taxon>Bacteria</taxon>
        <taxon>Bacillati</taxon>
        <taxon>Cyanobacteriota</taxon>
        <taxon>Cyanophyceae</taxon>
        <taxon>Pseudanabaenales</taxon>
        <taxon>Pseudanabaenaceae</taxon>
        <taxon>Pseudanabaena</taxon>
        <taxon>Pseudanabaena cinerea</taxon>
    </lineage>
</organism>
<name>A0A926Z6E2_9CYAN</name>
<keyword evidence="3" id="KW-1185">Reference proteome</keyword>
<protein>
    <submittedName>
        <fullName evidence="2">Uncharacterized protein</fullName>
    </submittedName>
</protein>